<proteinExistence type="predicted"/>
<protein>
    <submittedName>
        <fullName evidence="3">Uncharacterized protein</fullName>
    </submittedName>
</protein>
<feature type="compositionally biased region" description="Basic and acidic residues" evidence="2">
    <location>
        <begin position="85"/>
        <end position="98"/>
    </location>
</feature>
<dbReference type="RefSeq" id="XP_016625018.1">
    <property type="nucleotide sequence ID" value="XM_016757769.1"/>
</dbReference>
<evidence type="ECO:0000313" key="4">
    <source>
        <dbReference type="Proteomes" id="UP000053789"/>
    </source>
</evidence>
<dbReference type="GeneID" id="27692937"/>
<dbReference type="OrthoDB" id="3905365at2759"/>
<dbReference type="HOGENOM" id="CLU_014177_3_0_1"/>
<organism evidence="3 4">
    <name type="scientific">Cladophialophora bantiana (strain ATCC 10958 / CBS 173.52 / CDC B-1940 / NIH 8579)</name>
    <name type="common">Xylohypha bantiana</name>
    <dbReference type="NCBI Taxonomy" id="1442370"/>
    <lineage>
        <taxon>Eukaryota</taxon>
        <taxon>Fungi</taxon>
        <taxon>Dikarya</taxon>
        <taxon>Ascomycota</taxon>
        <taxon>Pezizomycotina</taxon>
        <taxon>Eurotiomycetes</taxon>
        <taxon>Chaetothyriomycetidae</taxon>
        <taxon>Chaetothyriales</taxon>
        <taxon>Herpotrichiellaceae</taxon>
        <taxon>Cladophialophora</taxon>
    </lineage>
</organism>
<evidence type="ECO:0000256" key="1">
    <source>
        <dbReference type="SAM" id="Coils"/>
    </source>
</evidence>
<reference evidence="3" key="1">
    <citation type="submission" date="2015-01" db="EMBL/GenBank/DDBJ databases">
        <title>The Genome Sequence of Cladophialophora bantiana CBS 173.52.</title>
        <authorList>
            <consortium name="The Broad Institute Genomics Platform"/>
            <person name="Cuomo C."/>
            <person name="de Hoog S."/>
            <person name="Gorbushina A."/>
            <person name="Stielow B."/>
            <person name="Teixiera M."/>
            <person name="Abouelleil A."/>
            <person name="Chapman S.B."/>
            <person name="Priest M."/>
            <person name="Young S.K."/>
            <person name="Wortman J."/>
            <person name="Nusbaum C."/>
            <person name="Birren B."/>
        </authorList>
    </citation>
    <scope>NUCLEOTIDE SEQUENCE [LARGE SCALE GENOMIC DNA]</scope>
    <source>
        <strain evidence="3">CBS 173.52</strain>
    </source>
</reference>
<feature type="coiled-coil region" evidence="1">
    <location>
        <begin position="340"/>
        <end position="381"/>
    </location>
</feature>
<keyword evidence="4" id="KW-1185">Reference proteome</keyword>
<feature type="compositionally biased region" description="Basic and acidic residues" evidence="2">
    <location>
        <begin position="59"/>
        <end position="72"/>
    </location>
</feature>
<evidence type="ECO:0000256" key="2">
    <source>
        <dbReference type="SAM" id="MobiDB-lite"/>
    </source>
</evidence>
<feature type="compositionally biased region" description="Low complexity" evidence="2">
    <location>
        <begin position="1"/>
        <end position="29"/>
    </location>
</feature>
<feature type="compositionally biased region" description="Polar residues" evidence="2">
    <location>
        <begin position="493"/>
        <end position="508"/>
    </location>
</feature>
<feature type="region of interest" description="Disordered" evidence="2">
    <location>
        <begin position="155"/>
        <end position="174"/>
    </location>
</feature>
<dbReference type="Proteomes" id="UP000053789">
    <property type="component" value="Unassembled WGS sequence"/>
</dbReference>
<name>A0A0D2INL3_CLAB1</name>
<keyword evidence="1" id="KW-0175">Coiled coil</keyword>
<gene>
    <name evidence="3" type="ORF">Z519_00009</name>
</gene>
<feature type="region of interest" description="Disordered" evidence="2">
    <location>
        <begin position="1"/>
        <end position="36"/>
    </location>
</feature>
<dbReference type="VEuPathDB" id="FungiDB:Z519_00009"/>
<feature type="region of interest" description="Disordered" evidence="2">
    <location>
        <begin position="456"/>
        <end position="529"/>
    </location>
</feature>
<accession>A0A0D2INL3</accession>
<dbReference type="AlphaFoldDB" id="A0A0D2INL3"/>
<sequence length="529" mass="58634">MVESPASEASQEQESADESTAAHPPAKAPAVKDKECQYCHQQFTSSSLGRHLDQFISKKKPDGIHDVEEIRRLRGGITRRTARSSKRDKDKNEHEDARSSQASPGPSIGPQPGTLISSAVELNRIPPGGMHVRLNRLNWQATGVITDPTTLDSPGTTAAAAAAPPTPAIVSSPSGTKRSFSVYAQDLNTNSNAETTRALELALREVLDSLRAATKNASPKPSPFKFDVQSQTFPSLCLKVLPAPATLFQASPFSTPQSIPINPPGPDQLVPLRQLLTSTIDHWKWQTLRLAQPTTSNIAEEADFLTRSAAQWTESTLSHLETSYQNWMAHPIEIRNLLWQVELLRSYNSEQQKVQEMEERLERLQQEANQLQQQVEYLSRCQWPREMALWPPERRTFGASMREELRLMTLNKVPARSVGPDAPEEMVTLPTENINTRQGDKWDFDKLVNKWKAHVKEDKNRRMPQSLVSMDGNGSAAGGPPGVKVAELKKTQSEPGMNGLSNGQSPTSADERRKSMRNPKANISIISDL</sequence>
<dbReference type="EMBL" id="KN846980">
    <property type="protein sequence ID" value="KIW98349.1"/>
    <property type="molecule type" value="Genomic_DNA"/>
</dbReference>
<evidence type="ECO:0000313" key="3">
    <source>
        <dbReference type="EMBL" id="KIW98349.1"/>
    </source>
</evidence>
<feature type="region of interest" description="Disordered" evidence="2">
    <location>
        <begin position="57"/>
        <end position="114"/>
    </location>
</feature>